<feature type="transmembrane region" description="Helical" evidence="8">
    <location>
        <begin position="82"/>
        <end position="108"/>
    </location>
</feature>
<feature type="binding site" evidence="6">
    <location>
        <position position="263"/>
    </location>
    <ligand>
        <name>Na(+)</name>
        <dbReference type="ChEBI" id="CHEBI:29101"/>
        <label>1</label>
    </ligand>
</feature>
<evidence type="ECO:0000256" key="7">
    <source>
        <dbReference type="PIRSR" id="PIRSR600175-2"/>
    </source>
</evidence>
<proteinExistence type="predicted"/>
<evidence type="ECO:0000256" key="8">
    <source>
        <dbReference type="SAM" id="Phobius"/>
    </source>
</evidence>
<evidence type="ECO:0000256" key="1">
    <source>
        <dbReference type="ARBA" id="ARBA00004141"/>
    </source>
</evidence>
<feature type="transmembrane region" description="Helical" evidence="8">
    <location>
        <begin position="216"/>
        <end position="240"/>
    </location>
</feature>
<feature type="binding site" evidence="6">
    <location>
        <position position="19"/>
    </location>
    <ligand>
        <name>Na(+)</name>
        <dbReference type="ChEBI" id="CHEBI:29101"/>
        <label>1</label>
    </ligand>
</feature>
<dbReference type="RefSeq" id="XP_009049111.1">
    <property type="nucleotide sequence ID" value="XM_009050863.1"/>
</dbReference>
<keyword evidence="6" id="KW-0915">Sodium</keyword>
<keyword evidence="10" id="KW-1185">Reference proteome</keyword>
<reference evidence="9 10" key="1">
    <citation type="journal article" date="2013" name="Nature">
        <title>Insights into bilaterian evolution from three spiralian genomes.</title>
        <authorList>
            <person name="Simakov O."/>
            <person name="Marletaz F."/>
            <person name="Cho S.J."/>
            <person name="Edsinger-Gonzales E."/>
            <person name="Havlak P."/>
            <person name="Hellsten U."/>
            <person name="Kuo D.H."/>
            <person name="Larsson T."/>
            <person name="Lv J."/>
            <person name="Arendt D."/>
            <person name="Savage R."/>
            <person name="Osoegawa K."/>
            <person name="de Jong P."/>
            <person name="Grimwood J."/>
            <person name="Chapman J.A."/>
            <person name="Shapiro H."/>
            <person name="Aerts A."/>
            <person name="Otillar R.P."/>
            <person name="Terry A.Y."/>
            <person name="Boore J.L."/>
            <person name="Grigoriev I.V."/>
            <person name="Lindberg D.R."/>
            <person name="Seaver E.C."/>
            <person name="Weisblat D.A."/>
            <person name="Putnam N.H."/>
            <person name="Rokhsar D.S."/>
        </authorList>
    </citation>
    <scope>NUCLEOTIDE SEQUENCE [LARGE SCALE GENOMIC DNA]</scope>
</reference>
<dbReference type="GO" id="GO:0035725">
    <property type="term" value="P:sodium ion transmembrane transport"/>
    <property type="evidence" value="ECO:0007669"/>
    <property type="project" value="TreeGrafter"/>
</dbReference>
<dbReference type="PANTHER" id="PTHR11616:SF309">
    <property type="entry name" value="TRANSPORTER"/>
    <property type="match status" value="1"/>
</dbReference>
<dbReference type="InterPro" id="IPR037272">
    <property type="entry name" value="SNS_sf"/>
</dbReference>
<dbReference type="GO" id="GO:0046872">
    <property type="term" value="F:metal ion binding"/>
    <property type="evidence" value="ECO:0007669"/>
    <property type="project" value="UniProtKB-KW"/>
</dbReference>
<feature type="transmembrane region" description="Helical" evidence="8">
    <location>
        <begin position="39"/>
        <end position="61"/>
    </location>
</feature>
<dbReference type="GeneID" id="20251274"/>
<protein>
    <recommendedName>
        <fullName evidence="11">Transporter</fullName>
    </recommendedName>
</protein>
<dbReference type="GO" id="GO:0006865">
    <property type="term" value="P:amino acid transport"/>
    <property type="evidence" value="ECO:0007669"/>
    <property type="project" value="TreeGrafter"/>
</dbReference>
<evidence type="ECO:0000313" key="9">
    <source>
        <dbReference type="EMBL" id="ESP00226.1"/>
    </source>
</evidence>
<evidence type="ECO:0008006" key="11">
    <source>
        <dbReference type="Google" id="ProtNLM"/>
    </source>
</evidence>
<dbReference type="SUPFAM" id="SSF161070">
    <property type="entry name" value="SNF-like"/>
    <property type="match status" value="1"/>
</dbReference>
<dbReference type="Pfam" id="PF00209">
    <property type="entry name" value="SNF"/>
    <property type="match status" value="1"/>
</dbReference>
<feature type="transmembrane region" description="Helical" evidence="8">
    <location>
        <begin position="178"/>
        <end position="204"/>
    </location>
</feature>
<organism evidence="9 10">
    <name type="scientific">Lottia gigantea</name>
    <name type="common">Giant owl limpet</name>
    <dbReference type="NCBI Taxonomy" id="225164"/>
    <lineage>
        <taxon>Eukaryota</taxon>
        <taxon>Metazoa</taxon>
        <taxon>Spiralia</taxon>
        <taxon>Lophotrochozoa</taxon>
        <taxon>Mollusca</taxon>
        <taxon>Gastropoda</taxon>
        <taxon>Patellogastropoda</taxon>
        <taxon>Lottioidea</taxon>
        <taxon>Lottiidae</taxon>
        <taxon>Lottia</taxon>
    </lineage>
</organism>
<evidence type="ECO:0000256" key="4">
    <source>
        <dbReference type="ARBA" id="ARBA00022989"/>
    </source>
</evidence>
<keyword evidence="7" id="KW-1015">Disulfide bond</keyword>
<dbReference type="CTD" id="20251274"/>
<name>V4AYM2_LOTGI</name>
<evidence type="ECO:0000256" key="5">
    <source>
        <dbReference type="ARBA" id="ARBA00023136"/>
    </source>
</evidence>
<dbReference type="Proteomes" id="UP000030746">
    <property type="component" value="Unassembled WGS sequence"/>
</dbReference>
<dbReference type="KEGG" id="lgi:LOTGIDRAFT_54242"/>
<keyword evidence="3 8" id="KW-0812">Transmembrane</keyword>
<dbReference type="PANTHER" id="PTHR11616">
    <property type="entry name" value="SODIUM/CHLORIDE DEPENDENT TRANSPORTER"/>
    <property type="match status" value="1"/>
</dbReference>
<dbReference type="PROSITE" id="PS50267">
    <property type="entry name" value="NA_NEUROTRAN_SYMP_3"/>
    <property type="match status" value="1"/>
</dbReference>
<feature type="transmembrane region" description="Helical" evidence="8">
    <location>
        <begin position="7"/>
        <end position="27"/>
    </location>
</feature>
<comment type="subcellular location">
    <subcellularLocation>
        <location evidence="1">Membrane</location>
        <topology evidence="1">Multi-pass membrane protein</topology>
    </subcellularLocation>
</comment>
<dbReference type="InterPro" id="IPR000175">
    <property type="entry name" value="Na/ntran_symport"/>
</dbReference>
<accession>V4AYM2</accession>
<feature type="binding site" evidence="6">
    <location>
        <position position="23"/>
    </location>
    <ligand>
        <name>Na(+)</name>
        <dbReference type="ChEBI" id="CHEBI:29101"/>
        <label>1</label>
    </ligand>
</feature>
<dbReference type="AlphaFoldDB" id="V4AYM2"/>
<dbReference type="PRINTS" id="PR00176">
    <property type="entry name" value="NANEUSMPORT"/>
</dbReference>
<keyword evidence="5 8" id="KW-0472">Membrane</keyword>
<sequence length="286" mass="32710">RETWMRSLDFIITCVACTVGFGNIWRFPYLCYKMGGGAFLIPYMIAVATVGFPIMYLEVVVGQYMKQSAIGMWKICPLFKGLGILTAVFSYGETAYYMIIFVWCLMYLGTSFHNPLQWTHCNNTWNTRNCSEFVFNTSERVEWNATSSILNITNVSPAIEFWRHYVLEISSLEESGSVVWKLLVCLIALYVLVYICMWKGMIWLPKVSYITGTLPYLLLTVLLVMGATKEGALNGIVYYLNPDLNKLLSLEVWYSAVCQVMFSCAIGLTIWPAMGSYNTFHQNSYR</sequence>
<feature type="transmembrane region" description="Helical" evidence="8">
    <location>
        <begin position="252"/>
        <end position="274"/>
    </location>
</feature>
<dbReference type="HOGENOM" id="CLU_006855_2_0_1"/>
<evidence type="ECO:0000313" key="10">
    <source>
        <dbReference type="Proteomes" id="UP000030746"/>
    </source>
</evidence>
<keyword evidence="4 8" id="KW-1133">Transmembrane helix</keyword>
<dbReference type="GO" id="GO:0005886">
    <property type="term" value="C:plasma membrane"/>
    <property type="evidence" value="ECO:0007669"/>
    <property type="project" value="TreeGrafter"/>
</dbReference>
<dbReference type="OMA" id="LEYEVWQ"/>
<keyword evidence="6" id="KW-0479">Metal-binding</keyword>
<keyword evidence="2" id="KW-0813">Transport</keyword>
<evidence type="ECO:0000256" key="2">
    <source>
        <dbReference type="ARBA" id="ARBA00022448"/>
    </source>
</evidence>
<feature type="non-terminal residue" evidence="9">
    <location>
        <position position="1"/>
    </location>
</feature>
<feature type="non-terminal residue" evidence="9">
    <location>
        <position position="286"/>
    </location>
</feature>
<evidence type="ECO:0000256" key="6">
    <source>
        <dbReference type="PIRSR" id="PIRSR600175-1"/>
    </source>
</evidence>
<dbReference type="EMBL" id="KB200814">
    <property type="protein sequence ID" value="ESP00226.1"/>
    <property type="molecule type" value="Genomic_DNA"/>
</dbReference>
<gene>
    <name evidence="9" type="ORF">LOTGIDRAFT_54242</name>
</gene>
<evidence type="ECO:0000256" key="3">
    <source>
        <dbReference type="ARBA" id="ARBA00022692"/>
    </source>
</evidence>
<dbReference type="OrthoDB" id="6150485at2759"/>
<feature type="disulfide bond" evidence="7">
    <location>
        <begin position="121"/>
        <end position="130"/>
    </location>
</feature>